<keyword evidence="8" id="KW-0010">Activator</keyword>
<evidence type="ECO:0000256" key="3">
    <source>
        <dbReference type="ARBA" id="ARBA00019610"/>
    </source>
</evidence>
<evidence type="ECO:0000256" key="7">
    <source>
        <dbReference type="ARBA" id="ARBA00032014"/>
    </source>
</evidence>
<comment type="function">
    <text evidence="8">Component of the Mediator complex, a coactivator involved in the regulated transcription of nearly all RNA polymerase II-dependent genes. Mediator functions as a bridge to convey information from gene-specific regulatory proteins to the basal RNA polymerase II transcription machinery. Mediator is recruited to promoters by direct interactions with regulatory proteins and serves as a scaffold for the assembly of a functional preinitiation complex with RNA polymerase II and the general transcription factors.</text>
</comment>
<dbReference type="OrthoDB" id="10251234at2759"/>
<evidence type="ECO:0000256" key="5">
    <source>
        <dbReference type="ARBA" id="ARBA00023163"/>
    </source>
</evidence>
<gene>
    <name evidence="8" type="primary">MED17</name>
    <name evidence="9" type="ORF">M404DRAFT_19686</name>
</gene>
<dbReference type="AlphaFoldDB" id="A0A0C3PGB8"/>
<dbReference type="STRING" id="870435.A0A0C3PGB8"/>
<dbReference type="Proteomes" id="UP000054217">
    <property type="component" value="Unassembled WGS sequence"/>
</dbReference>
<protein>
    <recommendedName>
        <fullName evidence="3 8">Mediator of RNA polymerase II transcription subunit 17</fullName>
    </recommendedName>
    <alternativeName>
        <fullName evidence="7 8">Mediator complex subunit 17</fullName>
    </alternativeName>
</protein>
<keyword evidence="4 8" id="KW-0805">Transcription regulation</keyword>
<proteinExistence type="inferred from homology"/>
<dbReference type="EMBL" id="KN831947">
    <property type="protein sequence ID" value="KIO13005.1"/>
    <property type="molecule type" value="Genomic_DNA"/>
</dbReference>
<dbReference type="Pfam" id="PF10156">
    <property type="entry name" value="Med17"/>
    <property type="match status" value="1"/>
</dbReference>
<evidence type="ECO:0000256" key="8">
    <source>
        <dbReference type="RuleBase" id="RU364140"/>
    </source>
</evidence>
<comment type="subunit">
    <text evidence="8">Component of the Mediator complex.</text>
</comment>
<dbReference type="PANTHER" id="PTHR13114">
    <property type="entry name" value="MEDIATOR OF RNA POLYMERASE II TRANSCRIPTION SUBUNIT 17"/>
    <property type="match status" value="1"/>
</dbReference>
<reference evidence="9 10" key="1">
    <citation type="submission" date="2014-04" db="EMBL/GenBank/DDBJ databases">
        <authorList>
            <consortium name="DOE Joint Genome Institute"/>
            <person name="Kuo A."/>
            <person name="Kohler A."/>
            <person name="Costa M.D."/>
            <person name="Nagy L.G."/>
            <person name="Floudas D."/>
            <person name="Copeland A."/>
            <person name="Barry K.W."/>
            <person name="Cichocki N."/>
            <person name="Veneault-Fourrey C."/>
            <person name="LaButti K."/>
            <person name="Lindquist E.A."/>
            <person name="Lipzen A."/>
            <person name="Lundell T."/>
            <person name="Morin E."/>
            <person name="Murat C."/>
            <person name="Sun H."/>
            <person name="Tunlid A."/>
            <person name="Henrissat B."/>
            <person name="Grigoriev I.V."/>
            <person name="Hibbett D.S."/>
            <person name="Martin F."/>
            <person name="Nordberg H.P."/>
            <person name="Cantor M.N."/>
            <person name="Hua S.X."/>
        </authorList>
    </citation>
    <scope>NUCLEOTIDE SEQUENCE [LARGE SCALE GENOMIC DNA]</scope>
    <source>
        <strain evidence="9 10">Marx 270</strain>
    </source>
</reference>
<comment type="subcellular location">
    <subcellularLocation>
        <location evidence="1 8">Nucleus</location>
    </subcellularLocation>
</comment>
<organism evidence="9 10">
    <name type="scientific">Pisolithus tinctorius Marx 270</name>
    <dbReference type="NCBI Taxonomy" id="870435"/>
    <lineage>
        <taxon>Eukaryota</taxon>
        <taxon>Fungi</taxon>
        <taxon>Dikarya</taxon>
        <taxon>Basidiomycota</taxon>
        <taxon>Agaricomycotina</taxon>
        <taxon>Agaricomycetes</taxon>
        <taxon>Agaricomycetidae</taxon>
        <taxon>Boletales</taxon>
        <taxon>Sclerodermatineae</taxon>
        <taxon>Pisolithaceae</taxon>
        <taxon>Pisolithus</taxon>
    </lineage>
</organism>
<dbReference type="InParanoid" id="A0A0C3PGB8"/>
<comment type="similarity">
    <text evidence="2 8">Belongs to the Mediator complex subunit 17 family.</text>
</comment>
<keyword evidence="5 8" id="KW-0804">Transcription</keyword>
<sequence length="265" mass="29163">MEERDWRKTKLSLERPYKDDQGERIPVLLDITPDGERVFESPENPTKLLGENLRRIFFERGVDFFERQDSLPSGVAQSLEAADQPSEDEENALDPAKTVLTSEELLSLRMECIPRLFIALGEMTEARDLLSLLLSSAPLRHPSAASSLPPLALTATVATKPPPIPSVEVFNAQLALGGKDEALRKAANVFKQAAANLEKSRQSSENYWADALKIRKANWGLVPAPLPLGAPTGKGADKTSKDFFVSFGLEEFPKKSGCPYGNVRC</sequence>
<name>A0A0C3PGB8_PISTI</name>
<dbReference type="GO" id="GO:0016592">
    <property type="term" value="C:mediator complex"/>
    <property type="evidence" value="ECO:0007669"/>
    <property type="project" value="InterPro"/>
</dbReference>
<keyword evidence="6 8" id="KW-0539">Nucleus</keyword>
<evidence type="ECO:0000256" key="2">
    <source>
        <dbReference type="ARBA" id="ARBA00005635"/>
    </source>
</evidence>
<dbReference type="HOGENOM" id="CLU_1050191_0_0_1"/>
<dbReference type="InterPro" id="IPR019313">
    <property type="entry name" value="Mediator_Med17"/>
</dbReference>
<evidence type="ECO:0000256" key="4">
    <source>
        <dbReference type="ARBA" id="ARBA00023015"/>
    </source>
</evidence>
<dbReference type="GO" id="GO:0003712">
    <property type="term" value="F:transcription coregulator activity"/>
    <property type="evidence" value="ECO:0007669"/>
    <property type="project" value="InterPro"/>
</dbReference>
<dbReference type="GO" id="GO:0006357">
    <property type="term" value="P:regulation of transcription by RNA polymerase II"/>
    <property type="evidence" value="ECO:0007669"/>
    <property type="project" value="InterPro"/>
</dbReference>
<keyword evidence="10" id="KW-1185">Reference proteome</keyword>
<evidence type="ECO:0000313" key="10">
    <source>
        <dbReference type="Proteomes" id="UP000054217"/>
    </source>
</evidence>
<evidence type="ECO:0000256" key="6">
    <source>
        <dbReference type="ARBA" id="ARBA00023242"/>
    </source>
</evidence>
<evidence type="ECO:0000313" key="9">
    <source>
        <dbReference type="EMBL" id="KIO13005.1"/>
    </source>
</evidence>
<dbReference type="GO" id="GO:0070847">
    <property type="term" value="C:core mediator complex"/>
    <property type="evidence" value="ECO:0007669"/>
    <property type="project" value="TreeGrafter"/>
</dbReference>
<evidence type="ECO:0000256" key="1">
    <source>
        <dbReference type="ARBA" id="ARBA00004123"/>
    </source>
</evidence>
<accession>A0A0C3PGB8</accession>
<dbReference type="PANTHER" id="PTHR13114:SF7">
    <property type="entry name" value="MEDIATOR OF RNA POLYMERASE II TRANSCRIPTION SUBUNIT 17"/>
    <property type="match status" value="1"/>
</dbReference>
<reference evidence="10" key="2">
    <citation type="submission" date="2015-01" db="EMBL/GenBank/DDBJ databases">
        <title>Evolutionary Origins and Diversification of the Mycorrhizal Mutualists.</title>
        <authorList>
            <consortium name="DOE Joint Genome Institute"/>
            <consortium name="Mycorrhizal Genomics Consortium"/>
            <person name="Kohler A."/>
            <person name="Kuo A."/>
            <person name="Nagy L.G."/>
            <person name="Floudas D."/>
            <person name="Copeland A."/>
            <person name="Barry K.W."/>
            <person name="Cichocki N."/>
            <person name="Veneault-Fourrey C."/>
            <person name="LaButti K."/>
            <person name="Lindquist E.A."/>
            <person name="Lipzen A."/>
            <person name="Lundell T."/>
            <person name="Morin E."/>
            <person name="Murat C."/>
            <person name="Riley R."/>
            <person name="Ohm R."/>
            <person name="Sun H."/>
            <person name="Tunlid A."/>
            <person name="Henrissat B."/>
            <person name="Grigoriev I.V."/>
            <person name="Hibbett D.S."/>
            <person name="Martin F."/>
        </authorList>
    </citation>
    <scope>NUCLEOTIDE SEQUENCE [LARGE SCALE GENOMIC DNA]</scope>
    <source>
        <strain evidence="10">Marx 270</strain>
    </source>
</reference>